<dbReference type="RefSeq" id="XP_062680696.1">
    <property type="nucleotide sequence ID" value="XM_062822220.1"/>
</dbReference>
<gene>
    <name evidence="3" type="ORF">B0H65DRAFT_233479</name>
</gene>
<dbReference type="Proteomes" id="UP001278500">
    <property type="component" value="Unassembled WGS sequence"/>
</dbReference>
<evidence type="ECO:0000259" key="2">
    <source>
        <dbReference type="Pfam" id="PF14420"/>
    </source>
</evidence>
<reference evidence="3" key="2">
    <citation type="submission" date="2023-06" db="EMBL/GenBank/DDBJ databases">
        <authorList>
            <consortium name="Lawrence Berkeley National Laboratory"/>
            <person name="Haridas S."/>
            <person name="Hensen N."/>
            <person name="Bonometti L."/>
            <person name="Westerberg I."/>
            <person name="Brannstrom I.O."/>
            <person name="Guillou S."/>
            <person name="Cros-Aarteil S."/>
            <person name="Calhoun S."/>
            <person name="Kuo A."/>
            <person name="Mondo S."/>
            <person name="Pangilinan J."/>
            <person name="Riley R."/>
            <person name="Labutti K."/>
            <person name="Andreopoulos B."/>
            <person name="Lipzen A."/>
            <person name="Chen C."/>
            <person name="Yanf M."/>
            <person name="Daum C."/>
            <person name="Ng V."/>
            <person name="Clum A."/>
            <person name="Steindorff A."/>
            <person name="Ohm R."/>
            <person name="Martin F."/>
            <person name="Silar P."/>
            <person name="Natvig D."/>
            <person name="Lalanne C."/>
            <person name="Gautier V."/>
            <person name="Ament-Velasquez S.L."/>
            <person name="Kruys A."/>
            <person name="Hutchinson M.I."/>
            <person name="Powell A.J."/>
            <person name="Barry K."/>
            <person name="Miller A.N."/>
            <person name="Grigoriev I.V."/>
            <person name="Debuchy R."/>
            <person name="Gladieux P."/>
            <person name="Thoren M.H."/>
            <person name="Johannesson H."/>
        </authorList>
    </citation>
    <scope>NUCLEOTIDE SEQUENCE</scope>
    <source>
        <strain evidence="3">CBS 560.94</strain>
    </source>
</reference>
<proteinExistence type="predicted"/>
<dbReference type="Pfam" id="PF14420">
    <property type="entry name" value="Clr5"/>
    <property type="match status" value="1"/>
</dbReference>
<feature type="region of interest" description="Disordered" evidence="1">
    <location>
        <begin position="61"/>
        <end position="96"/>
    </location>
</feature>
<organism evidence="3 4">
    <name type="scientific">Neurospora tetraspora</name>
    <dbReference type="NCBI Taxonomy" id="94610"/>
    <lineage>
        <taxon>Eukaryota</taxon>
        <taxon>Fungi</taxon>
        <taxon>Dikarya</taxon>
        <taxon>Ascomycota</taxon>
        <taxon>Pezizomycotina</taxon>
        <taxon>Sordariomycetes</taxon>
        <taxon>Sordariomycetidae</taxon>
        <taxon>Sordariales</taxon>
        <taxon>Sordariaceae</taxon>
        <taxon>Neurospora</taxon>
    </lineage>
</organism>
<accession>A0AAE0JDP9</accession>
<dbReference type="AlphaFoldDB" id="A0AAE0JDP9"/>
<dbReference type="GeneID" id="87859374"/>
<feature type="domain" description="Clr5" evidence="2">
    <location>
        <begin position="1"/>
        <end position="54"/>
    </location>
</feature>
<evidence type="ECO:0000313" key="3">
    <source>
        <dbReference type="EMBL" id="KAK3342903.1"/>
    </source>
</evidence>
<dbReference type="EMBL" id="JAUEPP010000005">
    <property type="protein sequence ID" value="KAK3342903.1"/>
    <property type="molecule type" value="Genomic_DNA"/>
</dbReference>
<protein>
    <submittedName>
        <fullName evidence="3">Clr5 domain-containing protein</fullName>
    </submittedName>
</protein>
<evidence type="ECO:0000313" key="4">
    <source>
        <dbReference type="Proteomes" id="UP001278500"/>
    </source>
</evidence>
<dbReference type="InterPro" id="IPR025676">
    <property type="entry name" value="Clr5_dom"/>
</dbReference>
<keyword evidence="4" id="KW-1185">Reference proteome</keyword>
<comment type="caution">
    <text evidence="3">The sequence shown here is derived from an EMBL/GenBank/DDBJ whole genome shotgun (WGS) entry which is preliminary data.</text>
</comment>
<evidence type="ECO:0000256" key="1">
    <source>
        <dbReference type="SAM" id="MobiDB-lite"/>
    </source>
</evidence>
<sequence>MTKQWEDHRHIIIREYRDNNKPLHEVKKFMEERYRFKASIRAYRSRFDRWRVRKYTCRKRRDSFGGKSESSDDSTGCSPPPRSPIRSRRVSSSPQEHSSIHYIGSSMYESTTPAEDFLTPPIFEPRQLYHTDPLAGLLPASGLHSSQGGLVNSFRYPPDHQGQCATGIYPLVHDPVFQSKFIKGCSQPLLDHCFSDRVANRFPRPIQ</sequence>
<name>A0AAE0JDP9_9PEZI</name>
<reference evidence="3" key="1">
    <citation type="journal article" date="2023" name="Mol. Phylogenet. Evol.">
        <title>Genome-scale phylogeny and comparative genomics of the fungal order Sordariales.</title>
        <authorList>
            <person name="Hensen N."/>
            <person name="Bonometti L."/>
            <person name="Westerberg I."/>
            <person name="Brannstrom I.O."/>
            <person name="Guillou S."/>
            <person name="Cros-Aarteil S."/>
            <person name="Calhoun S."/>
            <person name="Haridas S."/>
            <person name="Kuo A."/>
            <person name="Mondo S."/>
            <person name="Pangilinan J."/>
            <person name="Riley R."/>
            <person name="LaButti K."/>
            <person name="Andreopoulos B."/>
            <person name="Lipzen A."/>
            <person name="Chen C."/>
            <person name="Yan M."/>
            <person name="Daum C."/>
            <person name="Ng V."/>
            <person name="Clum A."/>
            <person name="Steindorff A."/>
            <person name="Ohm R.A."/>
            <person name="Martin F."/>
            <person name="Silar P."/>
            <person name="Natvig D.O."/>
            <person name="Lalanne C."/>
            <person name="Gautier V."/>
            <person name="Ament-Velasquez S.L."/>
            <person name="Kruys A."/>
            <person name="Hutchinson M.I."/>
            <person name="Powell A.J."/>
            <person name="Barry K."/>
            <person name="Miller A.N."/>
            <person name="Grigoriev I.V."/>
            <person name="Debuchy R."/>
            <person name="Gladieux P."/>
            <person name="Hiltunen Thoren M."/>
            <person name="Johannesson H."/>
        </authorList>
    </citation>
    <scope>NUCLEOTIDE SEQUENCE</scope>
    <source>
        <strain evidence="3">CBS 560.94</strain>
    </source>
</reference>